<reference evidence="1" key="1">
    <citation type="submission" date="2021-02" db="EMBL/GenBank/DDBJ databases">
        <authorList>
            <person name="Palmer J.M."/>
        </authorList>
    </citation>
    <scope>NUCLEOTIDE SEQUENCE</scope>
    <source>
        <strain evidence="1">SCRP23</strain>
    </source>
</reference>
<protein>
    <submittedName>
        <fullName evidence="1">Uncharacterized protein</fullName>
    </submittedName>
</protein>
<evidence type="ECO:0000313" key="1">
    <source>
        <dbReference type="EMBL" id="KAG7388222.1"/>
    </source>
</evidence>
<gene>
    <name evidence="1" type="ORF">PHYBOEH_007978</name>
</gene>
<accession>A0A8T1W2W9</accession>
<organism evidence="1 2">
    <name type="scientific">Phytophthora boehmeriae</name>
    <dbReference type="NCBI Taxonomy" id="109152"/>
    <lineage>
        <taxon>Eukaryota</taxon>
        <taxon>Sar</taxon>
        <taxon>Stramenopiles</taxon>
        <taxon>Oomycota</taxon>
        <taxon>Peronosporomycetes</taxon>
        <taxon>Peronosporales</taxon>
        <taxon>Peronosporaceae</taxon>
        <taxon>Phytophthora</taxon>
    </lineage>
</organism>
<proteinExistence type="predicted"/>
<dbReference type="Proteomes" id="UP000693981">
    <property type="component" value="Unassembled WGS sequence"/>
</dbReference>
<dbReference type="AlphaFoldDB" id="A0A8T1W2W9"/>
<comment type="caution">
    <text evidence="1">The sequence shown here is derived from an EMBL/GenBank/DDBJ whole genome shotgun (WGS) entry which is preliminary data.</text>
</comment>
<sequence>MEQQELVAAVQSRYRLIQEFGQYMNKQFLGGKLTQDHFHDDEVNYSHKRIRLESSDAMIFESYLQELADVYAQTDEVFKDCGMELTSNDSCKPEPTWKMNRDTGYYVFTNKLALPFDFRQTSELLWKLSQILHRQDDRELYDGVGDPENCIALKFRTTSCLESGEVVSVVHRAVGHRYDEGDRLVILWRSFSEGEGLFGGMHSDETGWCVVVPSTDPTQPGTRLQICIRNFPMHFSGAEKDEATVEQFTGWLCASGSEDIAEITSSLQSMLLEEEYL</sequence>
<keyword evidence="2" id="KW-1185">Reference proteome</keyword>
<dbReference type="EMBL" id="JAGDFL010000450">
    <property type="protein sequence ID" value="KAG7388222.1"/>
    <property type="molecule type" value="Genomic_DNA"/>
</dbReference>
<evidence type="ECO:0000313" key="2">
    <source>
        <dbReference type="Proteomes" id="UP000693981"/>
    </source>
</evidence>
<name>A0A8T1W2W9_9STRA</name>
<dbReference type="OrthoDB" id="127048at2759"/>